<feature type="region of interest" description="Disordered" evidence="2">
    <location>
        <begin position="1"/>
        <end position="54"/>
    </location>
</feature>
<proteinExistence type="predicted"/>
<feature type="compositionally biased region" description="Basic and acidic residues" evidence="2">
    <location>
        <begin position="717"/>
        <end position="728"/>
    </location>
</feature>
<feature type="coiled-coil region" evidence="1">
    <location>
        <begin position="98"/>
        <end position="163"/>
    </location>
</feature>
<feature type="region of interest" description="Disordered" evidence="2">
    <location>
        <begin position="445"/>
        <end position="476"/>
    </location>
</feature>
<feature type="compositionally biased region" description="Polar residues" evidence="2">
    <location>
        <begin position="445"/>
        <end position="459"/>
    </location>
</feature>
<dbReference type="EMBL" id="CP138583">
    <property type="protein sequence ID" value="WPH00215.1"/>
    <property type="molecule type" value="Genomic_DNA"/>
</dbReference>
<feature type="compositionally biased region" description="Basic and acidic residues" evidence="2">
    <location>
        <begin position="83"/>
        <end position="93"/>
    </location>
</feature>
<feature type="region of interest" description="Disordered" evidence="2">
    <location>
        <begin position="578"/>
        <end position="797"/>
    </location>
</feature>
<evidence type="ECO:0000313" key="3">
    <source>
        <dbReference type="EMBL" id="WPH00215.1"/>
    </source>
</evidence>
<dbReference type="Proteomes" id="UP001303373">
    <property type="component" value="Chromosome 4"/>
</dbReference>
<feature type="region of interest" description="Disordered" evidence="2">
    <location>
        <begin position="213"/>
        <end position="241"/>
    </location>
</feature>
<feature type="compositionally biased region" description="Polar residues" evidence="2">
    <location>
        <begin position="9"/>
        <end position="25"/>
    </location>
</feature>
<evidence type="ECO:0008006" key="5">
    <source>
        <dbReference type="Google" id="ProtNLM"/>
    </source>
</evidence>
<feature type="region of interest" description="Disordered" evidence="2">
    <location>
        <begin position="373"/>
        <end position="407"/>
    </location>
</feature>
<feature type="region of interest" description="Disordered" evidence="2">
    <location>
        <begin position="819"/>
        <end position="875"/>
    </location>
</feature>
<sequence>MASGLGPRQPSSHHSQESFPASQYLQERLQERRARNTRPARFRQSDFGPRRGLDDDIFLTVAEEGERKPHPLHSSPFMPASKRPVDVGEGGRRRTLGARDLDEQMDRLTKENFALKLELDHRRDHTAKLRLRIDDMQEQVERAQNLEDEHKELLLINTQLVEALEQRDKAIEEAMDIICELEDKISDMEERASNTRPSTANADSGYAGTETLEQAPVATPPSANSVGATKPSRIARPPPAAASAASNKLLVAVNSPQPVRARREPSILTERQTSTNALRNVFLASAKDLQSVKSFTSLVSRRDGREDDGNDILNSPRLSVLSESSFPSMYSPKKISPERFTWESPDVGEATHGGLNSRQYSMNRVSQWIDEGEEAVDETPSKASRPCVSTSDTSVRGLSPTPTPRLAEDIPFQSLNNALSSAAAEQSGTKLQAAVSYIVPHQTLPDGSNAKQARTSSVSGPAFGSPLLPPTPDSATTQMLRTSYSSIIGEKSRSDNAPTPPIHEYAFHSSIPISPKQMRSSIELNTAYISNLKYRDEYYSSYGHNGLSGTSYDVDVKSANREAFNDDHTALATPNRLLRRSKTAAVGKNHDENEVSTPQTIRQVPRRRQSSSETFVSPRKPDLNRADTSPNFLGNIGRIVSNGSRSGSEPFASPRSSNSGLVINKTAPLPELRNGSLSPDGLNGRTRTRTSASPARRLSHRTQMLFRRMSNSQTEPRQFEPRSPREKSPLPTLTSTPSSQYHQIPKELRRPSTAESPRQPDATPTTTAHVPRQPSTHTHTRISSFSGRTRPERPSSVILTERERANSILEKAKRSPFPFRRSSINQSNGEALAGITQSATPSNELEETAKASPTRRRGSFRDAVAATARRPFIRQ</sequence>
<feature type="compositionally biased region" description="Polar residues" evidence="2">
    <location>
        <begin position="762"/>
        <end position="787"/>
    </location>
</feature>
<evidence type="ECO:0000256" key="2">
    <source>
        <dbReference type="SAM" id="MobiDB-lite"/>
    </source>
</evidence>
<evidence type="ECO:0000256" key="1">
    <source>
        <dbReference type="SAM" id="Coils"/>
    </source>
</evidence>
<feature type="compositionally biased region" description="Polar residues" evidence="2">
    <location>
        <begin position="387"/>
        <end position="396"/>
    </location>
</feature>
<evidence type="ECO:0000313" key="4">
    <source>
        <dbReference type="Proteomes" id="UP001303373"/>
    </source>
</evidence>
<name>A0AAQ3M3M3_9PEZI</name>
<feature type="compositionally biased region" description="Low complexity" evidence="2">
    <location>
        <begin position="231"/>
        <end position="241"/>
    </location>
</feature>
<feature type="compositionally biased region" description="Low complexity" evidence="2">
    <location>
        <begin position="729"/>
        <end position="739"/>
    </location>
</feature>
<organism evidence="3 4">
    <name type="scientific">Acrodontium crateriforme</name>
    <dbReference type="NCBI Taxonomy" id="150365"/>
    <lineage>
        <taxon>Eukaryota</taxon>
        <taxon>Fungi</taxon>
        <taxon>Dikarya</taxon>
        <taxon>Ascomycota</taxon>
        <taxon>Pezizomycotina</taxon>
        <taxon>Dothideomycetes</taxon>
        <taxon>Dothideomycetidae</taxon>
        <taxon>Mycosphaerellales</taxon>
        <taxon>Teratosphaeriaceae</taxon>
        <taxon>Acrodontium</taxon>
    </lineage>
</organism>
<reference evidence="3 4" key="1">
    <citation type="submission" date="2023-11" db="EMBL/GenBank/DDBJ databases">
        <title>An acidophilic fungus is an integral part of prey digestion in a carnivorous sundew plant.</title>
        <authorList>
            <person name="Tsai I.J."/>
        </authorList>
    </citation>
    <scope>NUCLEOTIDE SEQUENCE [LARGE SCALE GENOMIC DNA]</scope>
    <source>
        <strain evidence="3">169a</strain>
    </source>
</reference>
<protein>
    <recommendedName>
        <fullName evidence="5">Centrosomin N-terminal motif 1 domain-containing protein</fullName>
    </recommendedName>
</protein>
<keyword evidence="1" id="KW-0175">Coiled coil</keyword>
<dbReference type="AlphaFoldDB" id="A0AAQ3M3M3"/>
<feature type="compositionally biased region" description="Polar residues" evidence="2">
    <location>
        <begin position="822"/>
        <end position="843"/>
    </location>
</feature>
<feature type="region of interest" description="Disordered" evidence="2">
    <location>
        <begin position="66"/>
        <end position="93"/>
    </location>
</feature>
<accession>A0AAQ3M3M3</accession>
<gene>
    <name evidence="3" type="ORF">R9X50_00303800</name>
</gene>
<keyword evidence="4" id="KW-1185">Reference proteome</keyword>